<evidence type="ECO:0000313" key="2">
    <source>
        <dbReference type="Proteomes" id="UP000321532"/>
    </source>
</evidence>
<name>A0A512B689_9BACT</name>
<evidence type="ECO:0000313" key="1">
    <source>
        <dbReference type="EMBL" id="GEO07486.1"/>
    </source>
</evidence>
<dbReference type="EMBL" id="BJYS01000072">
    <property type="protein sequence ID" value="GEO07486.1"/>
    <property type="molecule type" value="Genomic_DNA"/>
</dbReference>
<organism evidence="1 2">
    <name type="scientific">Adhaeribacter aerolatus</name>
    <dbReference type="NCBI Taxonomy" id="670289"/>
    <lineage>
        <taxon>Bacteria</taxon>
        <taxon>Pseudomonadati</taxon>
        <taxon>Bacteroidota</taxon>
        <taxon>Cytophagia</taxon>
        <taxon>Cytophagales</taxon>
        <taxon>Hymenobacteraceae</taxon>
        <taxon>Adhaeribacter</taxon>
    </lineage>
</organism>
<reference evidence="1 2" key="1">
    <citation type="submission" date="2019-07" db="EMBL/GenBank/DDBJ databases">
        <title>Whole genome shotgun sequence of Adhaeribacter aerolatus NBRC 106133.</title>
        <authorList>
            <person name="Hosoyama A."/>
            <person name="Uohara A."/>
            <person name="Ohji S."/>
            <person name="Ichikawa N."/>
        </authorList>
    </citation>
    <scope>NUCLEOTIDE SEQUENCE [LARGE SCALE GENOMIC DNA]</scope>
    <source>
        <strain evidence="1 2">NBRC 106133</strain>
    </source>
</reference>
<accession>A0A512B689</accession>
<protein>
    <recommendedName>
        <fullName evidence="3">Lipoprotein</fullName>
    </recommendedName>
</protein>
<sequence>MPMKKTLLAVVAGTLFLACNRTTETTQATRTPAADEKPATLSLDEEMCFQQVSGGQKRDTAWVHLNIKNAKVTGTYSYLPFEKDSRRGTLRGTKNNDIITATWTFMQEGQTDSLPVQFRVTLNTLQQKPYSYHPSTGREYLADSAKFMLVYEKLDCAELPALSKRIH</sequence>
<gene>
    <name evidence="1" type="ORF">AAE02nite_51500</name>
</gene>
<proteinExistence type="predicted"/>
<evidence type="ECO:0008006" key="3">
    <source>
        <dbReference type="Google" id="ProtNLM"/>
    </source>
</evidence>
<dbReference type="PROSITE" id="PS51257">
    <property type="entry name" value="PROKAR_LIPOPROTEIN"/>
    <property type="match status" value="1"/>
</dbReference>
<dbReference type="AlphaFoldDB" id="A0A512B689"/>
<comment type="caution">
    <text evidence="1">The sequence shown here is derived from an EMBL/GenBank/DDBJ whole genome shotgun (WGS) entry which is preliminary data.</text>
</comment>
<dbReference type="Proteomes" id="UP000321532">
    <property type="component" value="Unassembled WGS sequence"/>
</dbReference>
<keyword evidence="2" id="KW-1185">Reference proteome</keyword>